<evidence type="ECO:0000256" key="4">
    <source>
        <dbReference type="ARBA" id="ARBA00011738"/>
    </source>
</evidence>
<keyword evidence="15" id="KW-1185">Reference proteome</keyword>
<evidence type="ECO:0000256" key="3">
    <source>
        <dbReference type="ARBA" id="ARBA00009060"/>
    </source>
</evidence>
<accession>A0A1I2LL68</accession>
<keyword evidence="8" id="KW-0436">Ligase</keyword>
<dbReference type="GO" id="GO:0071160">
    <property type="term" value="F:cyanophycin synthetase activity (L-aspartate-adding)"/>
    <property type="evidence" value="ECO:0007669"/>
    <property type="project" value="UniProtKB-EC"/>
</dbReference>
<dbReference type="RefSeq" id="WP_027638680.1">
    <property type="nucleotide sequence ID" value="NZ_BAAACD010000033.1"/>
</dbReference>
<comment type="catalytic activity">
    <reaction evidence="12">
        <text>[L-4-(L-arginin-2-N-yl)aspartate](n)-L-aspartate + L-arginine + ATP = [L-4-(L-arginin-2-N-yl)aspartate](n+1) + ADP + phosphate + H(+)</text>
        <dbReference type="Rhea" id="RHEA:23888"/>
        <dbReference type="Rhea" id="RHEA-COMP:13732"/>
        <dbReference type="Rhea" id="RHEA-COMP:13733"/>
        <dbReference type="ChEBI" id="CHEBI:15378"/>
        <dbReference type="ChEBI" id="CHEBI:30616"/>
        <dbReference type="ChEBI" id="CHEBI:32682"/>
        <dbReference type="ChEBI" id="CHEBI:43474"/>
        <dbReference type="ChEBI" id="CHEBI:137986"/>
        <dbReference type="ChEBI" id="CHEBI:137990"/>
        <dbReference type="ChEBI" id="CHEBI:456216"/>
        <dbReference type="EC" id="6.3.2.30"/>
    </reaction>
</comment>
<dbReference type="SUPFAM" id="SSF56059">
    <property type="entry name" value="Glutathione synthetase ATP-binding domain-like"/>
    <property type="match status" value="1"/>
</dbReference>
<dbReference type="InterPro" id="IPR005479">
    <property type="entry name" value="CPAse_ATP-bd"/>
</dbReference>
<evidence type="ECO:0000256" key="2">
    <source>
        <dbReference type="ARBA" id="ARBA00004752"/>
    </source>
</evidence>
<dbReference type="PANTHER" id="PTHR23135">
    <property type="entry name" value="MUR LIGASE FAMILY MEMBER"/>
    <property type="match status" value="1"/>
</dbReference>
<protein>
    <recommendedName>
        <fullName evidence="7">Cyanophycin synthetase</fullName>
        <ecNumber evidence="6">6.3.2.29</ecNumber>
        <ecNumber evidence="5">6.3.2.30</ecNumber>
    </recommendedName>
    <alternativeName>
        <fullName evidence="11">Cyanophycin synthase</fullName>
    </alternativeName>
</protein>
<dbReference type="GO" id="GO:0046872">
    <property type="term" value="F:metal ion binding"/>
    <property type="evidence" value="ECO:0007669"/>
    <property type="project" value="InterPro"/>
</dbReference>
<keyword evidence="9" id="KW-0547">Nucleotide-binding</keyword>
<dbReference type="InterPro" id="IPR036565">
    <property type="entry name" value="Mur-like_cat_sf"/>
</dbReference>
<dbReference type="InterPro" id="IPR011761">
    <property type="entry name" value="ATP-grasp"/>
</dbReference>
<dbReference type="EC" id="6.3.2.29" evidence="6"/>
<dbReference type="STRING" id="1529.SAMN04487885_11032"/>
<dbReference type="Pfam" id="PF18921">
    <property type="entry name" value="Cyanophycin_syn"/>
    <property type="match status" value="1"/>
</dbReference>
<dbReference type="eggNOG" id="COG0769">
    <property type="taxonomic scope" value="Bacteria"/>
</dbReference>
<dbReference type="Gene3D" id="3.30.470.20">
    <property type="entry name" value="ATP-grasp fold, B domain"/>
    <property type="match status" value="2"/>
</dbReference>
<comment type="similarity">
    <text evidence="3">In the C-terminal section; belongs to the MurCDEF family.</text>
</comment>
<dbReference type="InterPro" id="IPR013221">
    <property type="entry name" value="Mur_ligase_cen"/>
</dbReference>
<dbReference type="AlphaFoldDB" id="A0A1I2LL68"/>
<evidence type="ECO:0000313" key="14">
    <source>
        <dbReference type="EMBL" id="SFF77806.1"/>
    </source>
</evidence>
<dbReference type="Proteomes" id="UP000182135">
    <property type="component" value="Unassembled WGS sequence"/>
</dbReference>
<evidence type="ECO:0000256" key="1">
    <source>
        <dbReference type="ARBA" id="ARBA00003184"/>
    </source>
</evidence>
<dbReference type="InterPro" id="IPR004101">
    <property type="entry name" value="Mur_ligase_C"/>
</dbReference>
<comment type="catalytic activity">
    <reaction evidence="13">
        <text>[L-4-(L-arginin-2-N-yl)aspartate](n) + L-aspartate + ATP = [L-4-(L-arginin-2-N-yl)aspartate](n)-L-aspartate + ADP + phosphate + H(+)</text>
        <dbReference type="Rhea" id="RHEA:13277"/>
        <dbReference type="Rhea" id="RHEA-COMP:13728"/>
        <dbReference type="Rhea" id="RHEA-COMP:13733"/>
        <dbReference type="ChEBI" id="CHEBI:15378"/>
        <dbReference type="ChEBI" id="CHEBI:29991"/>
        <dbReference type="ChEBI" id="CHEBI:30616"/>
        <dbReference type="ChEBI" id="CHEBI:43474"/>
        <dbReference type="ChEBI" id="CHEBI:137986"/>
        <dbReference type="ChEBI" id="CHEBI:137990"/>
        <dbReference type="ChEBI" id="CHEBI:456216"/>
        <dbReference type="EC" id="6.3.2.29"/>
    </reaction>
</comment>
<dbReference type="Pfam" id="PF02786">
    <property type="entry name" value="CPSase_L_D2"/>
    <property type="match status" value="1"/>
</dbReference>
<dbReference type="EMBL" id="FOOE01000010">
    <property type="protein sequence ID" value="SFF77806.1"/>
    <property type="molecule type" value="Genomic_DNA"/>
</dbReference>
<evidence type="ECO:0000256" key="6">
    <source>
        <dbReference type="ARBA" id="ARBA00013005"/>
    </source>
</evidence>
<evidence type="ECO:0000256" key="9">
    <source>
        <dbReference type="ARBA" id="ARBA00022741"/>
    </source>
</evidence>
<dbReference type="Pfam" id="PF08245">
    <property type="entry name" value="Mur_ligase_M"/>
    <property type="match status" value="1"/>
</dbReference>
<dbReference type="InterPro" id="IPR044019">
    <property type="entry name" value="Cyanophycin_syn_N"/>
</dbReference>
<dbReference type="EC" id="6.3.2.30" evidence="5"/>
<evidence type="ECO:0000256" key="5">
    <source>
        <dbReference type="ARBA" id="ARBA00012968"/>
    </source>
</evidence>
<dbReference type="OrthoDB" id="9803907at2"/>
<dbReference type="PROSITE" id="PS50975">
    <property type="entry name" value="ATP_GRASP"/>
    <property type="match status" value="1"/>
</dbReference>
<comment type="pathway">
    <text evidence="2">Cell wall biogenesis; peptidoglycan biosynthesis.</text>
</comment>
<dbReference type="Gene3D" id="3.40.1190.10">
    <property type="entry name" value="Mur-like, catalytic domain"/>
    <property type="match status" value="1"/>
</dbReference>
<dbReference type="NCBIfam" id="TIGR02068">
    <property type="entry name" value="cya_phycin_syn"/>
    <property type="match status" value="1"/>
</dbReference>
<gene>
    <name evidence="14" type="ORF">SAMN04487885_11032</name>
</gene>
<keyword evidence="10" id="KW-0067">ATP-binding</keyword>
<proteinExistence type="inferred from homology"/>
<organism evidence="14 15">
    <name type="scientific">Clostridium cadaveris</name>
    <dbReference type="NCBI Taxonomy" id="1529"/>
    <lineage>
        <taxon>Bacteria</taxon>
        <taxon>Bacillati</taxon>
        <taxon>Bacillota</taxon>
        <taxon>Clostridia</taxon>
        <taxon>Eubacteriales</taxon>
        <taxon>Clostridiaceae</taxon>
        <taxon>Clostridium</taxon>
    </lineage>
</organism>
<reference evidence="14 15" key="1">
    <citation type="submission" date="2016-10" db="EMBL/GenBank/DDBJ databases">
        <authorList>
            <person name="de Groot N.N."/>
        </authorList>
    </citation>
    <scope>NUCLEOTIDE SEQUENCE [LARGE SCALE GENOMIC DNA]</scope>
    <source>
        <strain evidence="14 15">NLAE-zl-G419</strain>
    </source>
</reference>
<dbReference type="Gene3D" id="3.90.190.20">
    <property type="entry name" value="Mur ligase, C-terminal domain"/>
    <property type="match status" value="1"/>
</dbReference>
<dbReference type="GeneID" id="90545785"/>
<dbReference type="InterPro" id="IPR011810">
    <property type="entry name" value="Cya_phycin_syn"/>
</dbReference>
<dbReference type="GO" id="GO:0071161">
    <property type="term" value="F:cyanophycin synthetase activity (L-arginine-adding)"/>
    <property type="evidence" value="ECO:0007669"/>
    <property type="project" value="UniProtKB-EC"/>
</dbReference>
<evidence type="ECO:0000256" key="11">
    <source>
        <dbReference type="ARBA" id="ARBA00031353"/>
    </source>
</evidence>
<name>A0A1I2LL68_9CLOT</name>
<dbReference type="eggNOG" id="COG0189">
    <property type="taxonomic scope" value="Bacteria"/>
</dbReference>
<dbReference type="PANTHER" id="PTHR23135:SF18">
    <property type="entry name" value="CYANOPHYCIN SYNTHETASE"/>
    <property type="match status" value="1"/>
</dbReference>
<dbReference type="SUPFAM" id="SSF53623">
    <property type="entry name" value="MurD-like peptide ligases, catalytic domain"/>
    <property type="match status" value="1"/>
</dbReference>
<comment type="function">
    <text evidence="1">Catalyzes the ATP-dependent polymerization of arginine and aspartate to multi-L-arginyl-poly-L-aspartic acid (cyanophycin; a water-insoluble reserve polymer).</text>
</comment>
<dbReference type="NCBIfam" id="NF010623">
    <property type="entry name" value="PRK14016.1"/>
    <property type="match status" value="1"/>
</dbReference>
<sequence length="873" mass="97082">MKITSYKIFDGRNIYSHKKCIRLELDLQGYCDTPSKDIPNFNKRLLESIPELYTHRCGIYEEGGFVKRLEEGTYLAHICEHMIIALQNRLGIDAAYGKAREIRGDMYYDIIQYEYKKTVVEIAKLAVNFINALCSDREFNFDEKFNDVRTIYNEEVMGPSTMAIVNAAKSKEIPVMSMWDSGFYMLGYGKYSKIIEATVVEETSCPYVDLACDKVMTKKILQNQCIPVAAGGIVNTLLEALIQAESITYPVVLKPRYGNHGNGVKVNIKNQKELTEAFSEIRKNYNEIIIEKYYTGKDFRICMIDGKMVAASLRLPPSVVGDGRKTLKELIGELNSDPKRGEEHEKPLTKVKINDNMLNAISRQGFKLHSIIPKGEKVYLRENANLSTGGTAIDYTDKVCRENIEIFERAAASLNLNICGIDVCHEDLAIPLKDKGIIMEVNAGPGIRMHHYPYEGSSRPVGEAIVNMMFKNSPKSIPIVAVTGTNGKTTTTRIIGHTLSCMGYSVGMTTTSGIYVNDKCIHKGDDTGYESAKTVLMNKDVEVAVLETARGGIIRNGLCYDLADVGIVTNISEDHLGLDGINTIEDLANVKSLVLEAVKKDGYSVINGDDPVSLDILNRVKGNPIIFSKDKDNPYLRENIKKGGYGVYINDQSIYVEKDKKIFYVTDIKDIPITLNGALDYNVENALGACSALVGLGVDYCTIAKGLRSFKGDEENNPGRFNVFEVNGGKVVLDYGHNIEGYKAVIRGLKRLPHNRLIGVIGVPGDRMDSNVVEVGRISGNFFDYIVVKEDKEKRGRMTGEIAEILKKGIDESSISNENVTTILDEVSALKAALDMMNPGDIVVVFFEDFDGVRALIKNYIKTEYRDDIPKLG</sequence>
<evidence type="ECO:0000256" key="10">
    <source>
        <dbReference type="ARBA" id="ARBA00022840"/>
    </source>
</evidence>
<dbReference type="InterPro" id="IPR036615">
    <property type="entry name" value="Mur_ligase_C_dom_sf"/>
</dbReference>
<comment type="subunit">
    <text evidence="4">Homodimer.</text>
</comment>
<evidence type="ECO:0000256" key="13">
    <source>
        <dbReference type="ARBA" id="ARBA00048425"/>
    </source>
</evidence>
<dbReference type="GO" id="GO:0005524">
    <property type="term" value="F:ATP binding"/>
    <property type="evidence" value="ECO:0007669"/>
    <property type="project" value="UniProtKB-UniRule"/>
</dbReference>
<evidence type="ECO:0000313" key="15">
    <source>
        <dbReference type="Proteomes" id="UP000182135"/>
    </source>
</evidence>
<evidence type="ECO:0000256" key="12">
    <source>
        <dbReference type="ARBA" id="ARBA00048094"/>
    </source>
</evidence>
<evidence type="ECO:0000256" key="8">
    <source>
        <dbReference type="ARBA" id="ARBA00022598"/>
    </source>
</evidence>
<dbReference type="Pfam" id="PF02875">
    <property type="entry name" value="Mur_ligase_C"/>
    <property type="match status" value="1"/>
</dbReference>
<dbReference type="SUPFAM" id="SSF53244">
    <property type="entry name" value="MurD-like peptide ligases, peptide-binding domain"/>
    <property type="match status" value="1"/>
</dbReference>
<evidence type="ECO:0000256" key="7">
    <source>
        <dbReference type="ARBA" id="ARBA00022036"/>
    </source>
</evidence>